<reference evidence="1" key="1">
    <citation type="submission" date="2020-11" db="EMBL/GenBank/DDBJ databases">
        <authorList>
            <person name="Tran Van P."/>
        </authorList>
    </citation>
    <scope>NUCLEOTIDE SEQUENCE</scope>
</reference>
<organism evidence="1">
    <name type="scientific">Timema cristinae</name>
    <name type="common">Walking stick</name>
    <dbReference type="NCBI Taxonomy" id="61476"/>
    <lineage>
        <taxon>Eukaryota</taxon>
        <taxon>Metazoa</taxon>
        <taxon>Ecdysozoa</taxon>
        <taxon>Arthropoda</taxon>
        <taxon>Hexapoda</taxon>
        <taxon>Insecta</taxon>
        <taxon>Pterygota</taxon>
        <taxon>Neoptera</taxon>
        <taxon>Polyneoptera</taxon>
        <taxon>Phasmatodea</taxon>
        <taxon>Timematodea</taxon>
        <taxon>Timematoidea</taxon>
        <taxon>Timematidae</taxon>
        <taxon>Timema</taxon>
    </lineage>
</organism>
<proteinExistence type="predicted"/>
<evidence type="ECO:0000313" key="1">
    <source>
        <dbReference type="EMBL" id="CAD7402840.1"/>
    </source>
</evidence>
<dbReference type="EMBL" id="OC318663">
    <property type="protein sequence ID" value="CAD7402840.1"/>
    <property type="molecule type" value="Genomic_DNA"/>
</dbReference>
<sequence length="82" mass="9540">MRCCVLLAGRRTRNLEANSISTSVEEFNNAASRRGRTKTCLGREEIWLPHATIQFSLGNKFRKLEQWRRRGGLKNRKKGSYE</sequence>
<protein>
    <submittedName>
        <fullName evidence="1">Uncharacterized protein</fullName>
    </submittedName>
</protein>
<dbReference type="AlphaFoldDB" id="A0A7R9CUR2"/>
<name>A0A7R9CUR2_TIMCR</name>
<accession>A0A7R9CUR2</accession>
<gene>
    <name evidence="1" type="ORF">TCEB3V08_LOCUS6705</name>
</gene>